<feature type="region of interest" description="Disordered" evidence="1">
    <location>
        <begin position="1"/>
        <end position="26"/>
    </location>
</feature>
<feature type="compositionally biased region" description="Polar residues" evidence="1">
    <location>
        <begin position="16"/>
        <end position="26"/>
    </location>
</feature>
<comment type="caution">
    <text evidence="2">The sequence shown here is derived from an EMBL/GenBank/DDBJ whole genome shotgun (WGS) entry which is preliminary data.</text>
</comment>
<evidence type="ECO:0000313" key="2">
    <source>
        <dbReference type="EMBL" id="KAG5560488.1"/>
    </source>
</evidence>
<sequence>MISEHMDSKTVKKLTGRSNPTYSTPRSSSAIFYWGSKDRIFAVYDRKLLQLCKFSENPNPNCYWVARPDSFYISSDNKTWMKENEWIEILHASMTIS</sequence>
<dbReference type="EMBL" id="JACTNZ010000002">
    <property type="protein sequence ID" value="KAG5560488.1"/>
    <property type="molecule type" value="Genomic_DNA"/>
</dbReference>
<feature type="compositionally biased region" description="Basic and acidic residues" evidence="1">
    <location>
        <begin position="1"/>
        <end position="10"/>
    </location>
</feature>
<evidence type="ECO:0000313" key="3">
    <source>
        <dbReference type="Proteomes" id="UP000823749"/>
    </source>
</evidence>
<name>A0AAV6L610_9ERIC</name>
<reference evidence="2" key="1">
    <citation type="submission" date="2020-08" db="EMBL/GenBank/DDBJ databases">
        <title>Plant Genome Project.</title>
        <authorList>
            <person name="Zhang R.-G."/>
        </authorList>
    </citation>
    <scope>NUCLEOTIDE SEQUENCE</scope>
    <source>
        <strain evidence="2">WSP0</strain>
        <tissue evidence="2">Leaf</tissue>
    </source>
</reference>
<keyword evidence="3" id="KW-1185">Reference proteome</keyword>
<dbReference type="AlphaFoldDB" id="A0AAV6L610"/>
<proteinExistence type="predicted"/>
<organism evidence="2 3">
    <name type="scientific">Rhododendron griersonianum</name>
    <dbReference type="NCBI Taxonomy" id="479676"/>
    <lineage>
        <taxon>Eukaryota</taxon>
        <taxon>Viridiplantae</taxon>
        <taxon>Streptophyta</taxon>
        <taxon>Embryophyta</taxon>
        <taxon>Tracheophyta</taxon>
        <taxon>Spermatophyta</taxon>
        <taxon>Magnoliopsida</taxon>
        <taxon>eudicotyledons</taxon>
        <taxon>Gunneridae</taxon>
        <taxon>Pentapetalae</taxon>
        <taxon>asterids</taxon>
        <taxon>Ericales</taxon>
        <taxon>Ericaceae</taxon>
        <taxon>Ericoideae</taxon>
        <taxon>Rhodoreae</taxon>
        <taxon>Rhododendron</taxon>
    </lineage>
</organism>
<accession>A0AAV6L610</accession>
<protein>
    <submittedName>
        <fullName evidence="2">Uncharacterized protein</fullName>
    </submittedName>
</protein>
<gene>
    <name evidence="2" type="ORF">RHGRI_003714</name>
</gene>
<evidence type="ECO:0000256" key="1">
    <source>
        <dbReference type="SAM" id="MobiDB-lite"/>
    </source>
</evidence>
<dbReference type="Proteomes" id="UP000823749">
    <property type="component" value="Chromosome 2"/>
</dbReference>